<reference evidence="3" key="3">
    <citation type="submission" date="2015-04" db="UniProtKB">
        <authorList>
            <consortium name="EnsemblPlants"/>
        </authorList>
    </citation>
    <scope>IDENTIFICATION</scope>
    <source>
        <strain evidence="3">cv. Jemalong A17</strain>
    </source>
</reference>
<keyword evidence="1 2" id="KW-0812">Transmembrane</keyword>
<dbReference type="PaxDb" id="3880-AES71762"/>
<dbReference type="Proteomes" id="UP000002051">
    <property type="component" value="Chromosome 3"/>
</dbReference>
<feature type="transmembrane region" description="Helical" evidence="1">
    <location>
        <begin position="44"/>
        <end position="67"/>
    </location>
</feature>
<proteinExistence type="predicted"/>
<reference evidence="2 4" key="1">
    <citation type="journal article" date="2011" name="Nature">
        <title>The Medicago genome provides insight into the evolution of rhizobial symbioses.</title>
        <authorList>
            <person name="Young N.D."/>
            <person name="Debelle F."/>
            <person name="Oldroyd G.E."/>
            <person name="Geurts R."/>
            <person name="Cannon S.B."/>
            <person name="Udvardi M.K."/>
            <person name="Benedito V.A."/>
            <person name="Mayer K.F."/>
            <person name="Gouzy J."/>
            <person name="Schoof H."/>
            <person name="Van de Peer Y."/>
            <person name="Proost S."/>
            <person name="Cook D.R."/>
            <person name="Meyers B.C."/>
            <person name="Spannagl M."/>
            <person name="Cheung F."/>
            <person name="De Mita S."/>
            <person name="Krishnakumar V."/>
            <person name="Gundlach H."/>
            <person name="Zhou S."/>
            <person name="Mudge J."/>
            <person name="Bharti A.K."/>
            <person name="Murray J.D."/>
            <person name="Naoumkina M.A."/>
            <person name="Rosen B."/>
            <person name="Silverstein K.A."/>
            <person name="Tang H."/>
            <person name="Rombauts S."/>
            <person name="Zhao P.X."/>
            <person name="Zhou P."/>
            <person name="Barbe V."/>
            <person name="Bardou P."/>
            <person name="Bechner M."/>
            <person name="Bellec A."/>
            <person name="Berger A."/>
            <person name="Berges H."/>
            <person name="Bidwell S."/>
            <person name="Bisseling T."/>
            <person name="Choisne N."/>
            <person name="Couloux A."/>
            <person name="Denny R."/>
            <person name="Deshpande S."/>
            <person name="Dai X."/>
            <person name="Doyle J.J."/>
            <person name="Dudez A.M."/>
            <person name="Farmer A.D."/>
            <person name="Fouteau S."/>
            <person name="Franken C."/>
            <person name="Gibelin C."/>
            <person name="Gish J."/>
            <person name="Goldstein S."/>
            <person name="Gonzalez A.J."/>
            <person name="Green P.J."/>
            <person name="Hallab A."/>
            <person name="Hartog M."/>
            <person name="Hua A."/>
            <person name="Humphray S.J."/>
            <person name="Jeong D.H."/>
            <person name="Jing Y."/>
            <person name="Jocker A."/>
            <person name="Kenton S.M."/>
            <person name="Kim D.J."/>
            <person name="Klee K."/>
            <person name="Lai H."/>
            <person name="Lang C."/>
            <person name="Lin S."/>
            <person name="Macmil S.L."/>
            <person name="Magdelenat G."/>
            <person name="Matthews L."/>
            <person name="McCorrison J."/>
            <person name="Monaghan E.L."/>
            <person name="Mun J.H."/>
            <person name="Najar F.Z."/>
            <person name="Nicholson C."/>
            <person name="Noirot C."/>
            <person name="O'Bleness M."/>
            <person name="Paule C.R."/>
            <person name="Poulain J."/>
            <person name="Prion F."/>
            <person name="Qin B."/>
            <person name="Qu C."/>
            <person name="Retzel E.F."/>
            <person name="Riddle C."/>
            <person name="Sallet E."/>
            <person name="Samain S."/>
            <person name="Samson N."/>
            <person name="Sanders I."/>
            <person name="Saurat O."/>
            <person name="Scarpelli C."/>
            <person name="Schiex T."/>
            <person name="Segurens B."/>
            <person name="Severin A.J."/>
            <person name="Sherrier D.J."/>
            <person name="Shi R."/>
            <person name="Sims S."/>
            <person name="Singer S.R."/>
            <person name="Sinharoy S."/>
            <person name="Sterck L."/>
            <person name="Viollet A."/>
            <person name="Wang B.B."/>
            <person name="Wang K."/>
            <person name="Wang M."/>
            <person name="Wang X."/>
            <person name="Warfsmann J."/>
            <person name="Weissenbach J."/>
            <person name="White D.D."/>
            <person name="White J.D."/>
            <person name="Wiley G.B."/>
            <person name="Wincker P."/>
            <person name="Xing Y."/>
            <person name="Yang L."/>
            <person name="Yao Z."/>
            <person name="Ying F."/>
            <person name="Zhai J."/>
            <person name="Zhou L."/>
            <person name="Zuber A."/>
            <person name="Denarie J."/>
            <person name="Dixon R.A."/>
            <person name="May G.D."/>
            <person name="Schwartz D.C."/>
            <person name="Rogers J."/>
            <person name="Quetier F."/>
            <person name="Town C.D."/>
            <person name="Roe B.A."/>
        </authorList>
    </citation>
    <scope>NUCLEOTIDE SEQUENCE [LARGE SCALE GENOMIC DNA]</scope>
    <source>
        <strain evidence="2">A17</strain>
        <strain evidence="3 4">cv. Jemalong A17</strain>
    </source>
</reference>
<keyword evidence="1" id="KW-0472">Membrane</keyword>
<dbReference type="EnsemblPlants" id="AES71762">
    <property type="protein sequence ID" value="AES71762"/>
    <property type="gene ID" value="MTR_3g082500"/>
</dbReference>
<dbReference type="EMBL" id="CM001219">
    <property type="protein sequence ID" value="AES71762.1"/>
    <property type="molecule type" value="Genomic_DNA"/>
</dbReference>
<sequence length="80" mass="9325">MLLVVGRREKGGGRCFIPSHVNNHQKDIHSYLFYEMLVIGDNSFHLFMGWEGVSVASYLLICFIYFYNKLMFNFSHSKVA</sequence>
<evidence type="ECO:0000313" key="3">
    <source>
        <dbReference type="EnsemblPlants" id="AES71762"/>
    </source>
</evidence>
<dbReference type="HOGENOM" id="CLU_2593377_0_0_1"/>
<accession>G7J8T1</accession>
<keyword evidence="4" id="KW-1185">Reference proteome</keyword>
<reference evidence="2 4" key="2">
    <citation type="journal article" date="2014" name="BMC Genomics">
        <title>An improved genome release (version Mt4.0) for the model legume Medicago truncatula.</title>
        <authorList>
            <person name="Tang H."/>
            <person name="Krishnakumar V."/>
            <person name="Bidwell S."/>
            <person name="Rosen B."/>
            <person name="Chan A."/>
            <person name="Zhou S."/>
            <person name="Gentzbittel L."/>
            <person name="Childs K.L."/>
            <person name="Yandell M."/>
            <person name="Gundlach H."/>
            <person name="Mayer K.F."/>
            <person name="Schwartz D.C."/>
            <person name="Town C.D."/>
        </authorList>
    </citation>
    <scope>GENOME REANNOTATION</scope>
    <source>
        <strain evidence="3 4">cv. Jemalong A17</strain>
    </source>
</reference>
<evidence type="ECO:0000313" key="4">
    <source>
        <dbReference type="Proteomes" id="UP000002051"/>
    </source>
</evidence>
<keyword evidence="1" id="KW-1133">Transmembrane helix</keyword>
<evidence type="ECO:0000313" key="2">
    <source>
        <dbReference type="EMBL" id="AES71762.1"/>
    </source>
</evidence>
<protein>
    <submittedName>
        <fullName evidence="2">Transmembrane protein, putative</fullName>
    </submittedName>
</protein>
<organism evidence="2 4">
    <name type="scientific">Medicago truncatula</name>
    <name type="common">Barrel medic</name>
    <name type="synonym">Medicago tribuloides</name>
    <dbReference type="NCBI Taxonomy" id="3880"/>
    <lineage>
        <taxon>Eukaryota</taxon>
        <taxon>Viridiplantae</taxon>
        <taxon>Streptophyta</taxon>
        <taxon>Embryophyta</taxon>
        <taxon>Tracheophyta</taxon>
        <taxon>Spermatophyta</taxon>
        <taxon>Magnoliopsida</taxon>
        <taxon>eudicotyledons</taxon>
        <taxon>Gunneridae</taxon>
        <taxon>Pentapetalae</taxon>
        <taxon>rosids</taxon>
        <taxon>fabids</taxon>
        <taxon>Fabales</taxon>
        <taxon>Fabaceae</taxon>
        <taxon>Papilionoideae</taxon>
        <taxon>50 kb inversion clade</taxon>
        <taxon>NPAAA clade</taxon>
        <taxon>Hologalegina</taxon>
        <taxon>IRL clade</taxon>
        <taxon>Trifolieae</taxon>
        <taxon>Medicago</taxon>
    </lineage>
</organism>
<evidence type="ECO:0000256" key="1">
    <source>
        <dbReference type="SAM" id="Phobius"/>
    </source>
</evidence>
<dbReference type="AlphaFoldDB" id="G7J8T1"/>
<name>G7J8T1_MEDTR</name>
<gene>
    <name evidence="2" type="ordered locus">MTR_3g082500</name>
</gene>